<dbReference type="InterPro" id="IPR036412">
    <property type="entry name" value="HAD-like_sf"/>
</dbReference>
<dbReference type="NCBIfam" id="TIGR01452">
    <property type="entry name" value="PGP_euk"/>
    <property type="match status" value="1"/>
</dbReference>
<dbReference type="AlphaFoldDB" id="A0A0K0D571"/>
<name>A0A0K0D571_ANGCA</name>
<dbReference type="PANTHER" id="PTHR19288:SF93">
    <property type="entry name" value="FI11325P-RELATED"/>
    <property type="match status" value="1"/>
</dbReference>
<dbReference type="Pfam" id="PF13242">
    <property type="entry name" value="Hydrolase_like"/>
    <property type="match status" value="1"/>
</dbReference>
<evidence type="ECO:0000313" key="2">
    <source>
        <dbReference type="Proteomes" id="UP000035642"/>
    </source>
</evidence>
<reference evidence="3" key="2">
    <citation type="submission" date="2017-02" db="UniProtKB">
        <authorList>
            <consortium name="WormBaseParasite"/>
        </authorList>
    </citation>
    <scope>IDENTIFICATION</scope>
</reference>
<dbReference type="SUPFAM" id="SSF54909">
    <property type="entry name" value="Dimeric alpha+beta barrel"/>
    <property type="match status" value="1"/>
</dbReference>
<dbReference type="GO" id="GO:0005737">
    <property type="term" value="C:cytoplasm"/>
    <property type="evidence" value="ECO:0007669"/>
    <property type="project" value="TreeGrafter"/>
</dbReference>
<dbReference type="GO" id="GO:0016791">
    <property type="term" value="F:phosphatase activity"/>
    <property type="evidence" value="ECO:0007669"/>
    <property type="project" value="InterPro"/>
</dbReference>
<protein>
    <submittedName>
        <fullName evidence="3">Phosphoglycolate phosphatase 2</fullName>
    </submittedName>
</protein>
<dbReference type="Gene3D" id="3.30.70.100">
    <property type="match status" value="1"/>
</dbReference>
<dbReference type="InterPro" id="IPR011008">
    <property type="entry name" value="Dimeric_a/b-barrel"/>
</dbReference>
<accession>A0A0K0D571</accession>
<reference evidence="2" key="1">
    <citation type="submission" date="2012-09" db="EMBL/GenBank/DDBJ databases">
        <authorList>
            <person name="Martin A.A."/>
        </authorList>
    </citation>
    <scope>NUCLEOTIDE SEQUENCE</scope>
</reference>
<evidence type="ECO:0000256" key="1">
    <source>
        <dbReference type="ARBA" id="ARBA00022801"/>
    </source>
</evidence>
<dbReference type="InterPro" id="IPR006357">
    <property type="entry name" value="HAD-SF_hydro_IIA"/>
</dbReference>
<organism evidence="2 3">
    <name type="scientific">Angiostrongylus cantonensis</name>
    <name type="common">Rat lungworm</name>
    <dbReference type="NCBI Taxonomy" id="6313"/>
    <lineage>
        <taxon>Eukaryota</taxon>
        <taxon>Metazoa</taxon>
        <taxon>Ecdysozoa</taxon>
        <taxon>Nematoda</taxon>
        <taxon>Chromadorea</taxon>
        <taxon>Rhabditida</taxon>
        <taxon>Rhabditina</taxon>
        <taxon>Rhabditomorpha</taxon>
        <taxon>Strongyloidea</taxon>
        <taxon>Metastrongylidae</taxon>
        <taxon>Angiostrongylus</taxon>
    </lineage>
</organism>
<dbReference type="NCBIfam" id="TIGR01460">
    <property type="entry name" value="HAD-SF-IIA"/>
    <property type="match status" value="1"/>
</dbReference>
<dbReference type="Proteomes" id="UP000035642">
    <property type="component" value="Unassembled WGS sequence"/>
</dbReference>
<dbReference type="InterPro" id="IPR006349">
    <property type="entry name" value="PGP_euk"/>
</dbReference>
<keyword evidence="2" id="KW-1185">Reference proteome</keyword>
<sequence>MFSFESFSVFILMPPSKISREDVLKYDTFLFDADGVLWTGDIPISGAIDFVATLFRAGKSVFIVSNNSTKTLDQYVEKVARMGFEGLFKKNIITPAIVLSAYLRDRAEYAGQPVYLLGMENLKRTLESVAGVRCIGVGPDHFMDHSSSDFIFNLDLSLMPKAVICSYDAHLSYPKIMKAANFLKRNGVEFFATNEDFTFPGPNPDLVIPGAGCTSAAVRAVSGRTPIVFGKPHKPIANFLRNHEHIDANKTIMFGDRLDTDIQFANDNGFTSCLMLTGVSSLEDVENAEKRGETNRVPKHVFSFLSRLTFSTTNLAWKDEGGAAEKGGEPVSKGQQQGWISKLLTGQQMNPSEWQKQSHSSLLSTSENIYEFATHNYHPGEKERYLDAFVLQLPSIELVGSWTVSYGKTKDQAIHLWRHTKGYKDVDRFVFFFSEESAVS</sequence>
<keyword evidence="1" id="KW-0378">Hydrolase</keyword>
<dbReference type="InterPro" id="IPR023214">
    <property type="entry name" value="HAD_sf"/>
</dbReference>
<evidence type="ECO:0000313" key="3">
    <source>
        <dbReference type="WBParaSite" id="ACAC_0000521601-mRNA-1"/>
    </source>
</evidence>
<dbReference type="PANTHER" id="PTHR19288">
    <property type="entry name" value="4-NITROPHENYLPHOSPHATASE-RELATED"/>
    <property type="match status" value="1"/>
</dbReference>
<proteinExistence type="predicted"/>
<dbReference type="Gene3D" id="3.40.50.1000">
    <property type="entry name" value="HAD superfamily/HAD-like"/>
    <property type="match status" value="2"/>
</dbReference>
<dbReference type="SUPFAM" id="SSF56784">
    <property type="entry name" value="HAD-like"/>
    <property type="match status" value="1"/>
</dbReference>
<dbReference type="WBParaSite" id="ACAC_0000521601-mRNA-1">
    <property type="protein sequence ID" value="ACAC_0000521601-mRNA-1"/>
    <property type="gene ID" value="ACAC_0000521601"/>
</dbReference>
<dbReference type="STRING" id="6313.A0A0K0D571"/>
<dbReference type="Pfam" id="PF13344">
    <property type="entry name" value="Hydrolase_6"/>
    <property type="match status" value="1"/>
</dbReference>